<organism evidence="3 4">
    <name type="scientific">Elizabethkingia meningoseptica</name>
    <name type="common">Chryseobacterium meningosepticum</name>
    <dbReference type="NCBI Taxonomy" id="238"/>
    <lineage>
        <taxon>Bacteria</taxon>
        <taxon>Pseudomonadati</taxon>
        <taxon>Bacteroidota</taxon>
        <taxon>Flavobacteriia</taxon>
        <taxon>Flavobacteriales</taxon>
        <taxon>Weeksellaceae</taxon>
        <taxon>Elizabethkingia</taxon>
    </lineage>
</organism>
<dbReference type="OrthoDB" id="9793389at2"/>
<gene>
    <name evidence="3" type="ORF">BMF97_09030</name>
</gene>
<evidence type="ECO:0000313" key="3">
    <source>
        <dbReference type="EMBL" id="OOH95496.1"/>
    </source>
</evidence>
<protein>
    <submittedName>
        <fullName evidence="3">GNAT family N-acetyltransferase</fullName>
    </submittedName>
</protein>
<evidence type="ECO:0000259" key="1">
    <source>
        <dbReference type="PROSITE" id="PS51186"/>
    </source>
</evidence>
<dbReference type="Gene3D" id="3.40.630.30">
    <property type="match status" value="1"/>
</dbReference>
<dbReference type="CDD" id="cd04301">
    <property type="entry name" value="NAT_SF"/>
    <property type="match status" value="1"/>
</dbReference>
<reference evidence="3 4" key="1">
    <citation type="submission" date="2016-11" db="EMBL/GenBank/DDBJ databases">
        <title>Genome sequence and comparative genomic analysis of clinical strain Elizabethkingia meningoseptica 61421 PRCM.</title>
        <authorList>
            <person name="Wang M."/>
            <person name="Hu S."/>
            <person name="Cao L."/>
            <person name="Jiang T."/>
            <person name="Zhou Y."/>
            <person name="Ming D."/>
        </authorList>
    </citation>
    <scope>NUCLEOTIDE SEQUENCE [LARGE SCALE GENOMIC DNA]</scope>
    <source>
        <strain evidence="3 4">61421 PRCM</strain>
    </source>
</reference>
<evidence type="ECO:0000313" key="4">
    <source>
        <dbReference type="Proteomes" id="UP000188947"/>
    </source>
</evidence>
<dbReference type="KEGG" id="emg:BBD33_05385"/>
<dbReference type="InterPro" id="IPR016181">
    <property type="entry name" value="Acyl_CoA_acyltransferase"/>
</dbReference>
<dbReference type="GO" id="GO:0016747">
    <property type="term" value="F:acyltransferase activity, transferring groups other than amino-acyl groups"/>
    <property type="evidence" value="ECO:0007669"/>
    <property type="project" value="InterPro"/>
</dbReference>
<dbReference type="InterPro" id="IPR031165">
    <property type="entry name" value="GNAT_YJDJ"/>
</dbReference>
<name>A0A1V3U009_ELIME</name>
<feature type="domain" description="N-acetyltransferase" evidence="2">
    <location>
        <begin position="8"/>
        <end position="98"/>
    </location>
</feature>
<dbReference type="EMBL" id="MPOG01000010">
    <property type="protein sequence ID" value="OOH95496.1"/>
    <property type="molecule type" value="Genomic_DNA"/>
</dbReference>
<dbReference type="AlphaFoldDB" id="A0A1V3U009"/>
<dbReference type="PROSITE" id="PS51186">
    <property type="entry name" value="GNAT"/>
    <property type="match status" value="1"/>
</dbReference>
<keyword evidence="3" id="KW-0808">Transferase</keyword>
<proteinExistence type="predicted"/>
<dbReference type="Proteomes" id="UP000188947">
    <property type="component" value="Unassembled WGS sequence"/>
</dbReference>
<dbReference type="InterPro" id="IPR000182">
    <property type="entry name" value="GNAT_dom"/>
</dbReference>
<dbReference type="RefSeq" id="WP_016170193.1">
    <property type="nucleotide sequence ID" value="NZ_CP014338.1"/>
</dbReference>
<sequence>MEALRFENVQSQNGGFINASDENNEEVGKLTYTIQPEKNTLIISYVMVFPKHEGNGYGQLLVDEAVSFARKNKWKIYPHCSFSRSVLDRMKEVSDVYP</sequence>
<dbReference type="eggNOG" id="COG2388">
    <property type="taxonomic scope" value="Bacteria"/>
</dbReference>
<keyword evidence="4" id="KW-1185">Reference proteome</keyword>
<feature type="domain" description="N-acetyltransferase" evidence="1">
    <location>
        <begin position="1"/>
        <end position="98"/>
    </location>
</feature>
<dbReference type="GeneID" id="48543563"/>
<comment type="caution">
    <text evidence="3">The sequence shown here is derived from an EMBL/GenBank/DDBJ whole genome shotgun (WGS) entry which is preliminary data.</text>
</comment>
<evidence type="ECO:0000259" key="2">
    <source>
        <dbReference type="PROSITE" id="PS51729"/>
    </source>
</evidence>
<dbReference type="STRING" id="238.BBD35_07215"/>
<accession>A0A1V3U009</accession>
<dbReference type="PROSITE" id="PS51729">
    <property type="entry name" value="GNAT_YJDJ"/>
    <property type="match status" value="1"/>
</dbReference>
<dbReference type="Pfam" id="PF14542">
    <property type="entry name" value="Acetyltransf_CG"/>
    <property type="match status" value="1"/>
</dbReference>
<dbReference type="SUPFAM" id="SSF55729">
    <property type="entry name" value="Acyl-CoA N-acyltransferases (Nat)"/>
    <property type="match status" value="1"/>
</dbReference>